<feature type="transmembrane region" description="Helical" evidence="7">
    <location>
        <begin position="204"/>
        <end position="228"/>
    </location>
</feature>
<evidence type="ECO:0000256" key="6">
    <source>
        <dbReference type="SAM" id="MobiDB-lite"/>
    </source>
</evidence>
<evidence type="ECO:0000256" key="3">
    <source>
        <dbReference type="ARBA" id="ARBA00022692"/>
    </source>
</evidence>
<dbReference type="Proteomes" id="UP000789595">
    <property type="component" value="Unassembled WGS sequence"/>
</dbReference>
<dbReference type="GO" id="GO:0005886">
    <property type="term" value="C:plasma membrane"/>
    <property type="evidence" value="ECO:0007669"/>
    <property type="project" value="UniProtKB-SubCell"/>
</dbReference>
<feature type="transmembrane region" description="Helical" evidence="7">
    <location>
        <begin position="537"/>
        <end position="554"/>
    </location>
</feature>
<feature type="transmembrane region" description="Helical" evidence="7">
    <location>
        <begin position="478"/>
        <end position="497"/>
    </location>
</feature>
<dbReference type="EMBL" id="CAKKNE010000003">
    <property type="protein sequence ID" value="CAH0370507.1"/>
    <property type="molecule type" value="Genomic_DNA"/>
</dbReference>
<protein>
    <submittedName>
        <fullName evidence="8">Uncharacterized protein</fullName>
    </submittedName>
</protein>
<evidence type="ECO:0000256" key="7">
    <source>
        <dbReference type="SAM" id="Phobius"/>
    </source>
</evidence>
<feature type="transmembrane region" description="Helical" evidence="7">
    <location>
        <begin position="52"/>
        <end position="69"/>
    </location>
</feature>
<dbReference type="PANTHER" id="PTHR30509">
    <property type="entry name" value="P-HYDROXYBENZOIC ACID EFFLUX PUMP SUBUNIT-RELATED"/>
    <property type="match status" value="1"/>
</dbReference>
<name>A0A8J2WVW0_9STRA</name>
<comment type="subcellular location">
    <subcellularLocation>
        <location evidence="1">Cell membrane</location>
        <topology evidence="1">Multi-pass membrane protein</topology>
    </subcellularLocation>
</comment>
<proteinExistence type="predicted"/>
<feature type="transmembrane region" description="Helical" evidence="7">
    <location>
        <begin position="566"/>
        <end position="584"/>
    </location>
</feature>
<evidence type="ECO:0000256" key="5">
    <source>
        <dbReference type="ARBA" id="ARBA00023136"/>
    </source>
</evidence>
<keyword evidence="9" id="KW-1185">Reference proteome</keyword>
<feature type="transmembrane region" description="Helical" evidence="7">
    <location>
        <begin position="81"/>
        <end position="101"/>
    </location>
</feature>
<evidence type="ECO:0000256" key="4">
    <source>
        <dbReference type="ARBA" id="ARBA00022989"/>
    </source>
</evidence>
<keyword evidence="5 7" id="KW-0472">Membrane</keyword>
<keyword evidence="3 7" id="KW-0812">Transmembrane</keyword>
<keyword evidence="2" id="KW-1003">Cell membrane</keyword>
<dbReference type="AlphaFoldDB" id="A0A8J2WVW0"/>
<evidence type="ECO:0000313" key="8">
    <source>
        <dbReference type="EMBL" id="CAH0370507.1"/>
    </source>
</evidence>
<reference evidence="8" key="1">
    <citation type="submission" date="2021-11" db="EMBL/GenBank/DDBJ databases">
        <authorList>
            <consortium name="Genoscope - CEA"/>
            <person name="William W."/>
        </authorList>
    </citation>
    <scope>NUCLEOTIDE SEQUENCE</scope>
</reference>
<feature type="transmembrane region" description="Helical" evidence="7">
    <location>
        <begin position="140"/>
        <end position="159"/>
    </location>
</feature>
<accession>A0A8J2WVW0</accession>
<sequence length="996" mass="109989">MGAGVSTEDSDEEQPHLSPKGVKNPPTASKPWVELNDPGNVMMTLGRRRVEWSVRMGVIYCATMLYAVSDHVSSTTVFGTWPILANFYGTFAIASSVGGAVTGCIEMARGCTIGTLLAIATVEVTVAADADLNNLAQSTGLLSGILGALFVAVTITPILTKSEKQMLLFCLVSGSYNGLARLRSRHEPVAGTLAARYDVWYHPFLELVSSLMGMAIGLVFVILPYGMYAVHELRARMAYQARAISVLARTQHVIAQTNSDAAIAQSAQITETLRSNALHMHDLRRNAMLEVFWSPTQIHLLRNTFEHLDRQLPMLLSKSIAVDKSRGGQSVDDQPDQVAFLELMDPSWDALELAVTSVNDEMILSEMERREPSDACWSELDSCIQNFGEKVQLARRQVCYTQDCGPPTAESIERHTRRMAHLFFVEQHARTVLAQRPVHRQPVLEWTCAGVATFIVQTVCTLDTGGGRAWRRPNASEVVRAVKLSMALIVCMLFEVVDELRDSHLMERQGATMLFTVIFVQCNSVGSSKRITSQRVYGTLLGAVYAMMLLGLIADVCDTEMCSNTILVVGLTVWGAICGPFLIASATSADYQSYVACFTAPIIAHGFGPEQRHSSVANRALASVLGVCVFYVCENSFGRTSARVNEWVAQRSILHHLRDALEYVTKPMNETDVTSDQLGAPGSRGISQRWWQRPTPLTERRRLDVQPYADGAKPGLDAVAYQLSMLSIANAEQDLDKPPFPLYAYREILLIERRVLEMCVSLRIAWATARHARLDIGAAGRRATVLKRVAAMMRREAARAGLRAWREKALQSVRIEDRASALRRRGVARTISQGTSQSPESKSLMDTLTKAAKGNPDQLKAWLPTFESAIVTALHEWAKKTSEVGDNWGGFVFAKTHDAEDDCSNVVLPLLAEHRAHETDGQMVTIAWQKELHRLFTCESTEQLELPPAIAAGASTLKLVHDKMTPQLYQLGVRLRDLRFRTGPTMARVARISDFA</sequence>
<evidence type="ECO:0000256" key="1">
    <source>
        <dbReference type="ARBA" id="ARBA00004651"/>
    </source>
</evidence>
<comment type="caution">
    <text evidence="8">The sequence shown here is derived from an EMBL/GenBank/DDBJ whole genome shotgun (WGS) entry which is preliminary data.</text>
</comment>
<organism evidence="8 9">
    <name type="scientific">Pelagomonas calceolata</name>
    <dbReference type="NCBI Taxonomy" id="35677"/>
    <lineage>
        <taxon>Eukaryota</taxon>
        <taxon>Sar</taxon>
        <taxon>Stramenopiles</taxon>
        <taxon>Ochrophyta</taxon>
        <taxon>Pelagophyceae</taxon>
        <taxon>Pelagomonadales</taxon>
        <taxon>Pelagomonadaceae</taxon>
        <taxon>Pelagomonas</taxon>
    </lineage>
</organism>
<dbReference type="PANTHER" id="PTHR30509:SF9">
    <property type="entry name" value="MULTIDRUG RESISTANCE PROTEIN MDTO"/>
    <property type="match status" value="1"/>
</dbReference>
<feature type="region of interest" description="Disordered" evidence="6">
    <location>
        <begin position="1"/>
        <end position="33"/>
    </location>
</feature>
<evidence type="ECO:0000256" key="2">
    <source>
        <dbReference type="ARBA" id="ARBA00022475"/>
    </source>
</evidence>
<gene>
    <name evidence="8" type="ORF">PECAL_3P04010</name>
</gene>
<keyword evidence="4 7" id="KW-1133">Transmembrane helix</keyword>
<evidence type="ECO:0000313" key="9">
    <source>
        <dbReference type="Proteomes" id="UP000789595"/>
    </source>
</evidence>